<name>A0ABR4HLE7_9EURO</name>
<dbReference type="Gene3D" id="3.30.70.1990">
    <property type="match status" value="1"/>
</dbReference>
<sequence length="483" mass="53807">MRLADFFSLAAATATAIPTDIPVVTRDVCILGGGATGTYAAVQLREQGKTVALVEKKEQLGGHAETLYLPEDNYVNYGVEGYFNNELTKTFFDQLNVDYEPLLPGSILTKYVDFSTGQSALPGDGILGTVAGALLYRGAIEQFDYLSTGAYYLPEKVPEVLLRPFREFVKDHALQGALNVIFTFAQNLGDLLERPLLYVIMNFGIPQIDALVQGGYIRPKNGTGELFTKAANYIDPVNIFYSSTTIQTSRNSTGVELLIQNTDGTRTLIRAKKLLIAFPPTLEALQAQGFDLRDTESTLFSKWNHVSYYAAALTNTGLPDGFNIANTDPNSNQPGNLPLPPFLWELEYSGVSGYFMTKIVGPPDNFTAADAKDLIISNLRAMGEAGTYSTTPDELTIAAFASHSPETLTVSVDERQLIVANPMGLILFIVFLFYPDQNPYRNGELERERDLQRQWDLRRETELQWEYNQQHEWDMERESERAY</sequence>
<reference evidence="1 2" key="1">
    <citation type="submission" date="2024-07" db="EMBL/GenBank/DDBJ databases">
        <title>Section-level genome sequencing and comparative genomics of Aspergillus sections Usti and Cavernicolus.</title>
        <authorList>
            <consortium name="Lawrence Berkeley National Laboratory"/>
            <person name="Nybo J.L."/>
            <person name="Vesth T.C."/>
            <person name="Theobald S."/>
            <person name="Frisvad J.C."/>
            <person name="Larsen T.O."/>
            <person name="Kjaerboelling I."/>
            <person name="Rothschild-Mancinelli K."/>
            <person name="Lyhne E.K."/>
            <person name="Kogle M.E."/>
            <person name="Barry K."/>
            <person name="Clum A."/>
            <person name="Na H."/>
            <person name="Ledsgaard L."/>
            <person name="Lin J."/>
            <person name="Lipzen A."/>
            <person name="Kuo A."/>
            <person name="Riley R."/>
            <person name="Mondo S."/>
            <person name="LaButti K."/>
            <person name="Haridas S."/>
            <person name="Pangalinan J."/>
            <person name="Salamov A.A."/>
            <person name="Simmons B.A."/>
            <person name="Magnuson J.K."/>
            <person name="Chen J."/>
            <person name="Drula E."/>
            <person name="Henrissat B."/>
            <person name="Wiebenga A."/>
            <person name="Lubbers R.J."/>
            <person name="Gomes A.C."/>
            <person name="Makela M.R."/>
            <person name="Stajich J."/>
            <person name="Grigoriev I.V."/>
            <person name="Mortensen U.H."/>
            <person name="De vries R.P."/>
            <person name="Baker S.E."/>
            <person name="Andersen M.R."/>
        </authorList>
    </citation>
    <scope>NUCLEOTIDE SEQUENCE [LARGE SCALE GENOMIC DNA]</scope>
    <source>
        <strain evidence="1 2">CBS 600.67</strain>
    </source>
</reference>
<evidence type="ECO:0000313" key="2">
    <source>
        <dbReference type="Proteomes" id="UP001610335"/>
    </source>
</evidence>
<dbReference type="SUPFAM" id="SSF51905">
    <property type="entry name" value="FAD/NAD(P)-binding domain"/>
    <property type="match status" value="1"/>
</dbReference>
<dbReference type="EMBL" id="JBFXLS010000103">
    <property type="protein sequence ID" value="KAL2816221.1"/>
    <property type="molecule type" value="Genomic_DNA"/>
</dbReference>
<dbReference type="Proteomes" id="UP001610335">
    <property type="component" value="Unassembled WGS sequence"/>
</dbReference>
<protein>
    <submittedName>
        <fullName evidence="1">FAD/NAD(P)-binding domain-containing protein</fullName>
    </submittedName>
</protein>
<dbReference type="Pfam" id="PF13450">
    <property type="entry name" value="NAD_binding_8"/>
    <property type="match status" value="1"/>
</dbReference>
<comment type="caution">
    <text evidence="1">The sequence shown here is derived from an EMBL/GenBank/DDBJ whole genome shotgun (WGS) entry which is preliminary data.</text>
</comment>
<dbReference type="InterPro" id="IPR036188">
    <property type="entry name" value="FAD/NAD-bd_sf"/>
</dbReference>
<proteinExistence type="predicted"/>
<dbReference type="Gene3D" id="3.50.50.60">
    <property type="entry name" value="FAD/NAD(P)-binding domain"/>
    <property type="match status" value="1"/>
</dbReference>
<dbReference type="Gene3D" id="1.10.405.20">
    <property type="match status" value="1"/>
</dbReference>
<accession>A0ABR4HLE7</accession>
<keyword evidence="2" id="KW-1185">Reference proteome</keyword>
<gene>
    <name evidence="1" type="ORF">BDW59DRAFT_166432</name>
</gene>
<organism evidence="1 2">
    <name type="scientific">Aspergillus cavernicola</name>
    <dbReference type="NCBI Taxonomy" id="176166"/>
    <lineage>
        <taxon>Eukaryota</taxon>
        <taxon>Fungi</taxon>
        <taxon>Dikarya</taxon>
        <taxon>Ascomycota</taxon>
        <taxon>Pezizomycotina</taxon>
        <taxon>Eurotiomycetes</taxon>
        <taxon>Eurotiomycetidae</taxon>
        <taxon>Eurotiales</taxon>
        <taxon>Aspergillaceae</taxon>
        <taxon>Aspergillus</taxon>
        <taxon>Aspergillus subgen. Nidulantes</taxon>
    </lineage>
</organism>
<evidence type="ECO:0000313" key="1">
    <source>
        <dbReference type="EMBL" id="KAL2816221.1"/>
    </source>
</evidence>